<reference evidence="3" key="1">
    <citation type="submission" date="2015-06" db="EMBL/GenBank/DDBJ databases">
        <title>Expansion of signal transduction pathways in fungi by whole-genome duplication.</title>
        <authorList>
            <consortium name="DOE Joint Genome Institute"/>
            <person name="Corrochano L.M."/>
            <person name="Kuo A."/>
            <person name="Marcet-Houben M."/>
            <person name="Polaino S."/>
            <person name="Salamov A."/>
            <person name="Villalobos J.M."/>
            <person name="Alvarez M.I."/>
            <person name="Avalos J."/>
            <person name="Benito E.P."/>
            <person name="Benoit I."/>
            <person name="Burger G."/>
            <person name="Camino L.P."/>
            <person name="Canovas D."/>
            <person name="Cerda-Olmedo E."/>
            <person name="Cheng J.-F."/>
            <person name="Dominguez A."/>
            <person name="Elias M."/>
            <person name="Eslava A.P."/>
            <person name="Glaser F."/>
            <person name="Grimwood J."/>
            <person name="Gutierrez G."/>
            <person name="Heitman J."/>
            <person name="Henrissat B."/>
            <person name="Iturriaga E.A."/>
            <person name="Lang B.F."/>
            <person name="Lavin J.L."/>
            <person name="Lee S."/>
            <person name="Li W."/>
            <person name="Lindquist E."/>
            <person name="Lopez-Garcia S."/>
            <person name="Luque E.M."/>
            <person name="Marcos A.T."/>
            <person name="Martin J."/>
            <person name="McCluskey K."/>
            <person name="Medina H.R."/>
            <person name="Miralles-Duran A."/>
            <person name="Miyazaki A."/>
            <person name="Munoz-Torres E."/>
            <person name="Oguiza J.A."/>
            <person name="Ohm R."/>
            <person name="Olmedo M."/>
            <person name="Orejas M."/>
            <person name="Ortiz-Castellanos L."/>
            <person name="Pisabarro A.G."/>
            <person name="Rodriguez-Romero J."/>
            <person name="Ruiz-Herrera J."/>
            <person name="Ruiz-Vazquez R."/>
            <person name="Sanz C."/>
            <person name="Schackwitz W."/>
            <person name="Schmutz J."/>
            <person name="Shahriari M."/>
            <person name="Shelest E."/>
            <person name="Silva-Franco F."/>
            <person name="Soanes D."/>
            <person name="Syed K."/>
            <person name="Tagua V.G."/>
            <person name="Talbot N.J."/>
            <person name="Thon M."/>
            <person name="De vries R.P."/>
            <person name="Wiebenga A."/>
            <person name="Yadav J.S."/>
            <person name="Braun E.L."/>
            <person name="Baker S."/>
            <person name="Garre V."/>
            <person name="Horwitz B."/>
            <person name="Torres-Martinez S."/>
            <person name="Idnurm A."/>
            <person name="Herrera-Estrella A."/>
            <person name="Gabaldon T."/>
            <person name="Grigoriev I.V."/>
        </authorList>
    </citation>
    <scope>NUCLEOTIDE SEQUENCE [LARGE SCALE GENOMIC DNA]</scope>
    <source>
        <strain evidence="3">NRRL 1555(-)</strain>
    </source>
</reference>
<name>A0A167JAK8_PHYB8</name>
<dbReference type="InterPro" id="IPR001810">
    <property type="entry name" value="F-box_dom"/>
</dbReference>
<dbReference type="Proteomes" id="UP000077315">
    <property type="component" value="Unassembled WGS sequence"/>
</dbReference>
<accession>A0A167JAK8</accession>
<protein>
    <recommendedName>
        <fullName evidence="1">F-box domain-containing protein</fullName>
    </recommendedName>
</protein>
<feature type="domain" description="F-box" evidence="1">
    <location>
        <begin position="4"/>
        <end position="35"/>
    </location>
</feature>
<gene>
    <name evidence="2" type="ORF">PHYBLDRAFT_184128</name>
</gene>
<dbReference type="AlphaFoldDB" id="A0A167JAK8"/>
<dbReference type="InParanoid" id="A0A167JAK8"/>
<evidence type="ECO:0000313" key="2">
    <source>
        <dbReference type="EMBL" id="OAD65608.1"/>
    </source>
</evidence>
<dbReference type="Pfam" id="PF00646">
    <property type="entry name" value="F-box"/>
    <property type="match status" value="1"/>
</dbReference>
<dbReference type="GeneID" id="28999794"/>
<dbReference type="EMBL" id="KV441009">
    <property type="protein sequence ID" value="OAD65608.1"/>
    <property type="molecule type" value="Genomic_DNA"/>
</dbReference>
<organism evidence="2 3">
    <name type="scientific">Phycomyces blakesleeanus (strain ATCC 8743b / DSM 1359 / FGSC 10004 / NBRC 33097 / NRRL 1555)</name>
    <dbReference type="NCBI Taxonomy" id="763407"/>
    <lineage>
        <taxon>Eukaryota</taxon>
        <taxon>Fungi</taxon>
        <taxon>Fungi incertae sedis</taxon>
        <taxon>Mucoromycota</taxon>
        <taxon>Mucoromycotina</taxon>
        <taxon>Mucoromycetes</taxon>
        <taxon>Mucorales</taxon>
        <taxon>Phycomycetaceae</taxon>
        <taxon>Phycomyces</taxon>
    </lineage>
</organism>
<dbReference type="RefSeq" id="XP_018283648.1">
    <property type="nucleotide sequence ID" value="XM_018438888.1"/>
</dbReference>
<sequence>MSASNLPFEILNRIAFLLKKSDQVTCSTVCQSWYSPFLLPMWTEVKITSRRPLLSLIKTISSSNKHGQLIRSLSVLGNARISEKELNIFQRACPGLQCLSIEKYAYDAREYDFPLDWHLWRSLTELSLRLDHWDMDEMVLIVSGLPGLKSLSIQRDSRINTDIFNLDNMEIIHSCLPMLETLSLDCGLKVLSNSELAYIFTLPVSKSITSLTATLKTSNHAWIYYWTHKYPNLTNIKWRTESDHVGQLSYDYLLIEDTETDNAIREAFRLAGRCLSNLETVSFHERVCPYLPYYELFKGLSETGTSLKNIEYSLNLNENIPTPSTILLKTICQSSLQTLEHFKFTITGPVSDALTIPSLLHFRNLRSLSLKGFGAITPISFDALLNACPCVETLDLKSVVLSLQSSVPLVSERHVLRSLVLDYLDTDSNMFSYISRRCRQLTYMRLTYVKVTDPLFSDTHIICIDMPYTHFKMLLLDEVFFLSHKEYHPTARARVNLFAISQVNVRSEPPPSSSLHPFNPSTRWYHSYTVYRAYRNGIRYRLLDPSDVSWIQTYLESIESVDDYPIDRYNGSDEDNRPKDDNGCVHKENWERDIPHGYVDLRCGSVGIFRTDEYFSLGDPLKENIYNIQY</sequence>
<evidence type="ECO:0000313" key="3">
    <source>
        <dbReference type="Proteomes" id="UP000077315"/>
    </source>
</evidence>
<keyword evidence="3" id="KW-1185">Reference proteome</keyword>
<dbReference type="SUPFAM" id="SSF52047">
    <property type="entry name" value="RNI-like"/>
    <property type="match status" value="1"/>
</dbReference>
<dbReference type="SUPFAM" id="SSF81383">
    <property type="entry name" value="F-box domain"/>
    <property type="match status" value="1"/>
</dbReference>
<dbReference type="InterPro" id="IPR036047">
    <property type="entry name" value="F-box-like_dom_sf"/>
</dbReference>
<evidence type="ECO:0000259" key="1">
    <source>
        <dbReference type="Pfam" id="PF00646"/>
    </source>
</evidence>
<dbReference type="Gene3D" id="3.80.10.10">
    <property type="entry name" value="Ribonuclease Inhibitor"/>
    <property type="match status" value="2"/>
</dbReference>
<proteinExistence type="predicted"/>
<dbReference type="InterPro" id="IPR032675">
    <property type="entry name" value="LRR_dom_sf"/>
</dbReference>
<dbReference type="OrthoDB" id="2285227at2759"/>
<dbReference type="VEuPathDB" id="FungiDB:PHYBLDRAFT_184128"/>